<keyword evidence="3" id="KW-1185">Reference proteome</keyword>
<name>A0A4Z2FA23_9TELE</name>
<protein>
    <submittedName>
        <fullName evidence="2">Uncharacterized protein</fullName>
    </submittedName>
</protein>
<organism evidence="2 3">
    <name type="scientific">Liparis tanakae</name>
    <name type="common">Tanaka's snailfish</name>
    <dbReference type="NCBI Taxonomy" id="230148"/>
    <lineage>
        <taxon>Eukaryota</taxon>
        <taxon>Metazoa</taxon>
        <taxon>Chordata</taxon>
        <taxon>Craniata</taxon>
        <taxon>Vertebrata</taxon>
        <taxon>Euteleostomi</taxon>
        <taxon>Actinopterygii</taxon>
        <taxon>Neopterygii</taxon>
        <taxon>Teleostei</taxon>
        <taxon>Neoteleostei</taxon>
        <taxon>Acanthomorphata</taxon>
        <taxon>Eupercaria</taxon>
        <taxon>Perciformes</taxon>
        <taxon>Cottioidei</taxon>
        <taxon>Cottales</taxon>
        <taxon>Liparidae</taxon>
        <taxon>Liparis</taxon>
    </lineage>
</organism>
<sequence>MHKNDGDASDGELDAETPGAPPGPAEKHRALHLDRCSRTRRLSSITKGWDELELRSAELGVDDELRAHLSALVRNTQLSHNELCKSTPFVPVMILVMIGERIGAIRSPENGDVQPPVPQLLSVSPEKMTEKMRNIHNKPG</sequence>
<reference evidence="2 3" key="1">
    <citation type="submission" date="2019-03" db="EMBL/GenBank/DDBJ databases">
        <title>First draft genome of Liparis tanakae, snailfish: a comprehensive survey of snailfish specific genes.</title>
        <authorList>
            <person name="Kim W."/>
            <person name="Song I."/>
            <person name="Jeong J.-H."/>
            <person name="Kim D."/>
            <person name="Kim S."/>
            <person name="Ryu S."/>
            <person name="Song J.Y."/>
            <person name="Lee S.K."/>
        </authorList>
    </citation>
    <scope>NUCLEOTIDE SEQUENCE [LARGE SCALE GENOMIC DNA]</scope>
    <source>
        <tissue evidence="2">Muscle</tissue>
    </source>
</reference>
<gene>
    <name evidence="2" type="ORF">EYF80_052639</name>
</gene>
<dbReference type="AlphaFoldDB" id="A0A4Z2FA23"/>
<accession>A0A4Z2FA23</accession>
<dbReference type="EMBL" id="SRLO01001520">
    <property type="protein sequence ID" value="TNN37202.1"/>
    <property type="molecule type" value="Genomic_DNA"/>
</dbReference>
<feature type="region of interest" description="Disordered" evidence="1">
    <location>
        <begin position="1"/>
        <end position="30"/>
    </location>
</feature>
<dbReference type="Proteomes" id="UP000314294">
    <property type="component" value="Unassembled WGS sequence"/>
</dbReference>
<evidence type="ECO:0000256" key="1">
    <source>
        <dbReference type="SAM" id="MobiDB-lite"/>
    </source>
</evidence>
<evidence type="ECO:0000313" key="2">
    <source>
        <dbReference type="EMBL" id="TNN37202.1"/>
    </source>
</evidence>
<comment type="caution">
    <text evidence="2">The sequence shown here is derived from an EMBL/GenBank/DDBJ whole genome shotgun (WGS) entry which is preliminary data.</text>
</comment>
<proteinExistence type="predicted"/>
<evidence type="ECO:0000313" key="3">
    <source>
        <dbReference type="Proteomes" id="UP000314294"/>
    </source>
</evidence>